<dbReference type="Proteomes" id="UP000008206">
    <property type="component" value="Chromosome"/>
</dbReference>
<dbReference type="KEGG" id="cyj:Cyan7822_4092"/>
<dbReference type="HOGENOM" id="CLU_2878370_0_0_3"/>
<dbReference type="AlphaFoldDB" id="E0U6X5"/>
<evidence type="ECO:0000256" key="1">
    <source>
        <dbReference type="SAM" id="MobiDB-lite"/>
    </source>
</evidence>
<evidence type="ECO:0000313" key="3">
    <source>
        <dbReference type="Proteomes" id="UP000008206"/>
    </source>
</evidence>
<organism evidence="2 3">
    <name type="scientific">Gloeothece verrucosa (strain PCC 7822)</name>
    <name type="common">Cyanothece sp. (strain PCC 7822)</name>
    <dbReference type="NCBI Taxonomy" id="497965"/>
    <lineage>
        <taxon>Bacteria</taxon>
        <taxon>Bacillati</taxon>
        <taxon>Cyanobacteriota</taxon>
        <taxon>Cyanophyceae</taxon>
        <taxon>Oscillatoriophycideae</taxon>
        <taxon>Chroococcales</taxon>
        <taxon>Aphanothecaceae</taxon>
        <taxon>Gloeothece</taxon>
        <taxon>Gloeothece verrucosa</taxon>
    </lineage>
</organism>
<accession>E0U6X5</accession>
<keyword evidence="3" id="KW-1185">Reference proteome</keyword>
<sequence length="63" mass="7301">MPRPCFDLDKRDYISRFQLENAILPWQARANKSLKGLAARSQLDQRIQEQPDSQASEKTTKPN</sequence>
<dbReference type="RefSeq" id="WP_013324078.1">
    <property type="nucleotide sequence ID" value="NC_014501.1"/>
</dbReference>
<reference evidence="3" key="1">
    <citation type="journal article" date="2011" name="MBio">
        <title>Novel metabolic attributes of the genus Cyanothece, comprising a group of unicellular nitrogen-fixing Cyanobacteria.</title>
        <authorList>
            <person name="Bandyopadhyay A."/>
            <person name="Elvitigala T."/>
            <person name="Welsh E."/>
            <person name="Stockel J."/>
            <person name="Liberton M."/>
            <person name="Min H."/>
            <person name="Sherman L.A."/>
            <person name="Pakrasi H.B."/>
        </authorList>
    </citation>
    <scope>NUCLEOTIDE SEQUENCE [LARGE SCALE GENOMIC DNA]</scope>
    <source>
        <strain evidence="3">PCC 7822</strain>
    </source>
</reference>
<protein>
    <submittedName>
        <fullName evidence="2">Uncharacterized protein</fullName>
    </submittedName>
</protein>
<dbReference type="EMBL" id="CP002198">
    <property type="protein sequence ID" value="ADN16012.1"/>
    <property type="molecule type" value="Genomic_DNA"/>
</dbReference>
<evidence type="ECO:0000313" key="2">
    <source>
        <dbReference type="EMBL" id="ADN16012.1"/>
    </source>
</evidence>
<gene>
    <name evidence="2" type="ordered locus">Cyan7822_4092</name>
</gene>
<feature type="compositionally biased region" description="Polar residues" evidence="1">
    <location>
        <begin position="42"/>
        <end position="57"/>
    </location>
</feature>
<feature type="region of interest" description="Disordered" evidence="1">
    <location>
        <begin position="41"/>
        <end position="63"/>
    </location>
</feature>
<proteinExistence type="predicted"/>
<name>E0U6X5_GLOV7</name>